<name>A0A6J4TSH7_9ACTN</name>
<dbReference type="Gene3D" id="3.40.50.1820">
    <property type="entry name" value="alpha/beta hydrolase"/>
    <property type="match status" value="1"/>
</dbReference>
<feature type="region of interest" description="Disordered" evidence="1">
    <location>
        <begin position="1"/>
        <end position="20"/>
    </location>
</feature>
<dbReference type="AlphaFoldDB" id="A0A6J4TSH7"/>
<sequence>MTLGRRKAHPPTEERGAVRGARAAARSLGLAVCVAGMVAVPVATARAAPVLEAQARALGVLALTLQAPVASALAERLTRAPVVEERTIAGVPATVVRPPGRGPFPAVVFVNGATPDGRRQPDVRRLGRALGRVGFLTVVPDPPGLARGAVTTSTLAATTAVTDAVARRPDVAEGRLALVSVSVGASLALLVAADERVA</sequence>
<feature type="non-terminal residue" evidence="2">
    <location>
        <position position="198"/>
    </location>
</feature>
<evidence type="ECO:0000256" key="1">
    <source>
        <dbReference type="SAM" id="MobiDB-lite"/>
    </source>
</evidence>
<evidence type="ECO:0000313" key="2">
    <source>
        <dbReference type="EMBL" id="CAA9530372.1"/>
    </source>
</evidence>
<dbReference type="EMBL" id="CADCWC010000158">
    <property type="protein sequence ID" value="CAA9530372.1"/>
    <property type="molecule type" value="Genomic_DNA"/>
</dbReference>
<dbReference type="SUPFAM" id="SSF53474">
    <property type="entry name" value="alpha/beta-Hydrolases"/>
    <property type="match status" value="1"/>
</dbReference>
<reference evidence="2" key="1">
    <citation type="submission" date="2020-02" db="EMBL/GenBank/DDBJ databases">
        <authorList>
            <person name="Meier V. D."/>
        </authorList>
    </citation>
    <scope>NUCLEOTIDE SEQUENCE</scope>
    <source>
        <strain evidence="2">AVDCRST_MAG79</strain>
    </source>
</reference>
<protein>
    <submittedName>
        <fullName evidence="2">Uncharacterized protein</fullName>
    </submittedName>
</protein>
<gene>
    <name evidence="2" type="ORF">AVDCRST_MAG79-854</name>
</gene>
<accession>A0A6J4TSH7</accession>
<organism evidence="2">
    <name type="scientific">uncultured Thermoleophilia bacterium</name>
    <dbReference type="NCBI Taxonomy" id="1497501"/>
    <lineage>
        <taxon>Bacteria</taxon>
        <taxon>Bacillati</taxon>
        <taxon>Actinomycetota</taxon>
        <taxon>Thermoleophilia</taxon>
        <taxon>environmental samples</taxon>
    </lineage>
</organism>
<dbReference type="InterPro" id="IPR029058">
    <property type="entry name" value="AB_hydrolase_fold"/>
</dbReference>
<proteinExistence type="predicted"/>